<evidence type="ECO:0000313" key="2">
    <source>
        <dbReference type="Proteomes" id="UP001595528"/>
    </source>
</evidence>
<proteinExistence type="predicted"/>
<sequence>MSDEIPLYVGFDSREAIAYEVCRHSAERHASRPVRVAPLVQEELRSAGLYWRDKDPLASTEFTYTRFLVPHLAGFRGWALFCDCDFLWLGDIAELYDLRDDRFAVMCVHHDHRPPETVKMDGAVQTRYRRKNWSSMVLYNCGHPANAVLTPELVNASTGAFLHQFQWLEDNLIGAVPETWNWLEGWCAPPADAPPKVVHYTRGGPWFAQWQDVTYGDLWLQEEAAVKAGG</sequence>
<accession>A0ABV7KV33</accession>
<dbReference type="PANTHER" id="PTHR35105:SF2">
    <property type="entry name" value="PROTEIN CDI"/>
    <property type="match status" value="1"/>
</dbReference>
<gene>
    <name evidence="1" type="ORF">ACFOGJ_02935</name>
</gene>
<keyword evidence="2" id="KW-1185">Reference proteome</keyword>
<dbReference type="PANTHER" id="PTHR35105">
    <property type="entry name" value="EXPRESSED PROTEIN"/>
    <property type="match status" value="1"/>
</dbReference>
<name>A0ABV7KV33_9PROT</name>
<organism evidence="1 2">
    <name type="scientific">Marinibaculum pumilum</name>
    <dbReference type="NCBI Taxonomy" id="1766165"/>
    <lineage>
        <taxon>Bacteria</taxon>
        <taxon>Pseudomonadati</taxon>
        <taxon>Pseudomonadota</taxon>
        <taxon>Alphaproteobacteria</taxon>
        <taxon>Rhodospirillales</taxon>
        <taxon>Rhodospirillaceae</taxon>
        <taxon>Marinibaculum</taxon>
    </lineage>
</organism>
<dbReference type="SUPFAM" id="SSF53448">
    <property type="entry name" value="Nucleotide-diphospho-sugar transferases"/>
    <property type="match status" value="1"/>
</dbReference>
<dbReference type="Proteomes" id="UP001595528">
    <property type="component" value="Unassembled WGS sequence"/>
</dbReference>
<protein>
    <recommendedName>
        <fullName evidence="3">Glycosyltransferase</fullName>
    </recommendedName>
</protein>
<reference evidence="2" key="1">
    <citation type="journal article" date="2019" name="Int. J. Syst. Evol. Microbiol.">
        <title>The Global Catalogue of Microorganisms (GCM) 10K type strain sequencing project: providing services to taxonomists for standard genome sequencing and annotation.</title>
        <authorList>
            <consortium name="The Broad Institute Genomics Platform"/>
            <consortium name="The Broad Institute Genome Sequencing Center for Infectious Disease"/>
            <person name="Wu L."/>
            <person name="Ma J."/>
        </authorList>
    </citation>
    <scope>NUCLEOTIDE SEQUENCE [LARGE SCALE GENOMIC DNA]</scope>
    <source>
        <strain evidence="2">KCTC 42964</strain>
    </source>
</reference>
<comment type="caution">
    <text evidence="1">The sequence shown here is derived from an EMBL/GenBank/DDBJ whole genome shotgun (WGS) entry which is preliminary data.</text>
</comment>
<dbReference type="Gene3D" id="3.90.550.10">
    <property type="entry name" value="Spore Coat Polysaccharide Biosynthesis Protein SpsA, Chain A"/>
    <property type="match status" value="1"/>
</dbReference>
<dbReference type="RefSeq" id="WP_379897990.1">
    <property type="nucleotide sequence ID" value="NZ_JBHRTR010000007.1"/>
</dbReference>
<evidence type="ECO:0000313" key="1">
    <source>
        <dbReference type="EMBL" id="MFC3226165.1"/>
    </source>
</evidence>
<dbReference type="EMBL" id="JBHRTR010000007">
    <property type="protein sequence ID" value="MFC3226165.1"/>
    <property type="molecule type" value="Genomic_DNA"/>
</dbReference>
<dbReference type="InterPro" id="IPR029044">
    <property type="entry name" value="Nucleotide-diphossugar_trans"/>
</dbReference>
<evidence type="ECO:0008006" key="3">
    <source>
        <dbReference type="Google" id="ProtNLM"/>
    </source>
</evidence>